<organism evidence="1">
    <name type="scientific">Kitasatospora aureofaciens</name>
    <name type="common">Streptomyces aureofaciens</name>
    <dbReference type="NCBI Taxonomy" id="1894"/>
    <lineage>
        <taxon>Bacteria</taxon>
        <taxon>Bacillati</taxon>
        <taxon>Actinomycetota</taxon>
        <taxon>Actinomycetes</taxon>
        <taxon>Kitasatosporales</taxon>
        <taxon>Streptomycetaceae</taxon>
        <taxon>Kitasatospora</taxon>
    </lineage>
</organism>
<dbReference type="InterPro" id="IPR036736">
    <property type="entry name" value="ACP-like_sf"/>
</dbReference>
<dbReference type="SUPFAM" id="SSF47336">
    <property type="entry name" value="ACP-like"/>
    <property type="match status" value="1"/>
</dbReference>
<protein>
    <submittedName>
        <fullName evidence="1">Tri30</fullName>
    </submittedName>
</protein>
<dbReference type="EMBL" id="MK932017">
    <property type="protein sequence ID" value="QCT05763.1"/>
    <property type="molecule type" value="Genomic_DNA"/>
</dbReference>
<dbReference type="Gene3D" id="1.10.1200.10">
    <property type="entry name" value="ACP-like"/>
    <property type="match status" value="1"/>
</dbReference>
<evidence type="ECO:0000313" key="1">
    <source>
        <dbReference type="EMBL" id="QCT05763.1"/>
    </source>
</evidence>
<reference evidence="1" key="1">
    <citation type="journal article" date="2019" name="ChemBioChem">
        <title>Identifying the Biosynthetic Gene Cluster for Triacsins with an N-Hydroxytriazene Moiety.</title>
        <authorList>
            <person name="Twigg F.F."/>
            <person name="Cai W."/>
            <person name="Huang W."/>
            <person name="Liu J."/>
            <person name="Sato M."/>
            <person name="Perez T.J."/>
            <person name="Geng J."/>
            <person name="Dror M.J."/>
            <person name="Montanez I."/>
            <person name="Tong T.L."/>
            <person name="Lee H."/>
            <person name="Zhang W."/>
        </authorList>
    </citation>
    <scope>NUCLEOTIDE SEQUENCE</scope>
    <source>
        <strain evidence="1">ATCC 31442</strain>
    </source>
</reference>
<name>A0A4V1G4S7_KITAU</name>
<proteinExistence type="predicted"/>
<accession>A0A4V1G4S7</accession>
<dbReference type="AlphaFoldDB" id="A0A4V1G4S7"/>
<sequence>MPADQVSIETAAREQFSAVLPHEIAPAALDLDADMTGSYALTSLNKVLFLTELCEATGVDLGHFTEDDLERMHTLRHVTEALARHSTEGT</sequence>